<dbReference type="EMBL" id="MAPZ01000010">
    <property type="protein sequence ID" value="OBY12039.1"/>
    <property type="molecule type" value="Genomic_DNA"/>
</dbReference>
<dbReference type="GeneID" id="42775462"/>
<protein>
    <submittedName>
        <fullName evidence="2">Peptidase U32</fullName>
    </submittedName>
</protein>
<dbReference type="InterPro" id="IPR001539">
    <property type="entry name" value="Peptidase_U32"/>
</dbReference>
<dbReference type="AlphaFoldDB" id="A0A1B8RTA6"/>
<dbReference type="PANTHER" id="PTHR30217:SF10">
    <property type="entry name" value="23S RRNA 5-HYDROXYCYTIDINE C2501 SYNTHASE"/>
    <property type="match status" value="1"/>
</dbReference>
<dbReference type="InterPro" id="IPR020988">
    <property type="entry name" value="Pept_U32_collagenase"/>
</dbReference>
<evidence type="ECO:0000313" key="3">
    <source>
        <dbReference type="Proteomes" id="UP000092714"/>
    </source>
</evidence>
<proteinExistence type="predicted"/>
<keyword evidence="3" id="KW-1185">Reference proteome</keyword>
<sequence length="781" mass="88222">MEKIELLAPVGNMESLYAAVNNGADAIYLGGPKFSARAKAIEFDNEKMKVAADYCHSYGVKIYVTMNTILKEKELKDAIKYAGYLYEIGIDALIIQDLGFLKLIKEKYPDFEVHASTQMTIHNGEGAVYFTEKGFKRVVLSRELSLEEIEYISKDLGIETEIFVHGALCVSYSGQCLMSSMIGGRSGNRGKCAQPCRQEYKLISASGGEKKGHLLSTKDTCTIDDMKDIIESGALSLKVEGRMKRPEYVAGVIETYRKAIDKELENREFNVEEGKKTLLQLFNRGGFANAYLKKDSGKDMMSFVIPKNTGLELGKSDDKGEIILQEDITIGDGVGYGSKGFTVSKILLNGKEVLEADKGDKVKLFPKGYKKGDLLYKTSSKTLFDELSEKIKPYYRKISLIGEVRFKVGEEMVLKASYKGIDYVVKGDLVEKAEKRPLDKERVIEALTKSGGYPYKLDEVIFEDFQDGFIRVASLNNLRRELFEKIMKSETSKYRRRRYLINEVHEFKAPKKPLDLELLVTCTTKEQLNTLIEFGVKNIGVDIYSREKDSITISDIKAISGINFFILTPEIIKSEFKGVVNVIEKAKGNVKGLITANAGIINIYKDKMNIIGDYKLNVFNSYAIDFYREDIGNISLSLELNKREIKEVMKNMPSGVAYQLYGKTELMVSEYCPIGSTYGGKNKDKKCNLACTRDRFTLVDEVNEKFRVMTDVFCRSHILNSVALNLIGEKDELKAMGIESFRIDFKDESREDVIKVFKMLNGELDIESKYYTKGCYRRGVD</sequence>
<feature type="domain" description="Peptidase U32 collagenase" evidence="1">
    <location>
        <begin position="375"/>
        <end position="488"/>
    </location>
</feature>
<organism evidence="2 3">
    <name type="scientific">Clostridium paraputrificum</name>
    <dbReference type="NCBI Taxonomy" id="29363"/>
    <lineage>
        <taxon>Bacteria</taxon>
        <taxon>Bacillati</taxon>
        <taxon>Bacillota</taxon>
        <taxon>Clostridia</taxon>
        <taxon>Eubacteriales</taxon>
        <taxon>Clostridiaceae</taxon>
        <taxon>Clostridium</taxon>
    </lineage>
</organism>
<name>A0A1B8RTA6_9CLOT</name>
<dbReference type="OrthoDB" id="9807498at2"/>
<dbReference type="PANTHER" id="PTHR30217">
    <property type="entry name" value="PEPTIDASE U32 FAMILY"/>
    <property type="match status" value="1"/>
</dbReference>
<comment type="caution">
    <text evidence="2">The sequence shown here is derived from an EMBL/GenBank/DDBJ whole genome shotgun (WGS) entry which is preliminary data.</text>
</comment>
<dbReference type="eggNOG" id="COG0826">
    <property type="taxonomic scope" value="Bacteria"/>
</dbReference>
<dbReference type="InterPro" id="IPR051454">
    <property type="entry name" value="RNA/ubiquinone_mod_enzymes"/>
</dbReference>
<evidence type="ECO:0000313" key="2">
    <source>
        <dbReference type="EMBL" id="OBY12039.1"/>
    </source>
</evidence>
<dbReference type="Pfam" id="PF12392">
    <property type="entry name" value="DUF3656"/>
    <property type="match status" value="1"/>
</dbReference>
<dbReference type="RefSeq" id="WP_027097626.1">
    <property type="nucleotide sequence ID" value="NZ_CABHIH010000001.1"/>
</dbReference>
<dbReference type="PROSITE" id="PS01276">
    <property type="entry name" value="PEPTIDASE_U32"/>
    <property type="match status" value="1"/>
</dbReference>
<dbReference type="Proteomes" id="UP000092714">
    <property type="component" value="Unassembled WGS sequence"/>
</dbReference>
<evidence type="ECO:0000259" key="1">
    <source>
        <dbReference type="Pfam" id="PF12392"/>
    </source>
</evidence>
<reference evidence="2 3" key="1">
    <citation type="submission" date="2016-06" db="EMBL/GenBank/DDBJ databases">
        <authorList>
            <person name="Kjaerup R.B."/>
            <person name="Dalgaard T.S."/>
            <person name="Juul-Madsen H.R."/>
        </authorList>
    </citation>
    <scope>NUCLEOTIDE SEQUENCE [LARGE SCALE GENOMIC DNA]</scope>
    <source>
        <strain evidence="2 3">373-A1</strain>
    </source>
</reference>
<dbReference type="Pfam" id="PF01136">
    <property type="entry name" value="Peptidase_U32"/>
    <property type="match status" value="2"/>
</dbReference>
<accession>A0A1B8RTA6</accession>
<gene>
    <name evidence="2" type="ORF">CP373A1_03695</name>
</gene>